<proteinExistence type="inferred from homology"/>
<evidence type="ECO:0000256" key="5">
    <source>
        <dbReference type="RuleBase" id="RU364055"/>
    </source>
</evidence>
<comment type="subcellular location">
    <subcellularLocation>
        <location evidence="5">Mitochondrion</location>
    </subcellularLocation>
</comment>
<dbReference type="CDD" id="cd06848">
    <property type="entry name" value="GCS_H"/>
    <property type="match status" value="1"/>
</dbReference>
<dbReference type="OrthoDB" id="10264154at2759"/>
<feature type="modified residue" description="N6-lipoyllysine" evidence="4">
    <location>
        <position position="97"/>
    </location>
</feature>
<comment type="function">
    <text evidence="5">The H protein shuttles the methylamine group of glycine from the P protein to the T protein.</text>
</comment>
<organism evidence="7 8">
    <name type="scientific">Rhynchophorus ferrugineus</name>
    <name type="common">Red palm weevil</name>
    <name type="synonym">Curculio ferrugineus</name>
    <dbReference type="NCBI Taxonomy" id="354439"/>
    <lineage>
        <taxon>Eukaryota</taxon>
        <taxon>Metazoa</taxon>
        <taxon>Ecdysozoa</taxon>
        <taxon>Arthropoda</taxon>
        <taxon>Hexapoda</taxon>
        <taxon>Insecta</taxon>
        <taxon>Pterygota</taxon>
        <taxon>Neoptera</taxon>
        <taxon>Endopterygota</taxon>
        <taxon>Coleoptera</taxon>
        <taxon>Polyphaga</taxon>
        <taxon>Cucujiformia</taxon>
        <taxon>Curculionidae</taxon>
        <taxon>Dryophthorinae</taxon>
        <taxon>Rhynchophorus</taxon>
    </lineage>
</organism>
<dbReference type="InterPro" id="IPR000089">
    <property type="entry name" value="Biotin_lipoyl"/>
</dbReference>
<dbReference type="GO" id="GO:0009249">
    <property type="term" value="P:protein lipoylation"/>
    <property type="evidence" value="ECO:0007669"/>
    <property type="project" value="TreeGrafter"/>
</dbReference>
<dbReference type="GO" id="GO:0019464">
    <property type="term" value="P:glycine decarboxylation via glycine cleavage system"/>
    <property type="evidence" value="ECO:0007669"/>
    <property type="project" value="UniProtKB-UniRule"/>
</dbReference>
<dbReference type="PROSITE" id="PS00189">
    <property type="entry name" value="LIPOYL"/>
    <property type="match status" value="1"/>
</dbReference>
<reference evidence="7" key="1">
    <citation type="submission" date="2020-08" db="EMBL/GenBank/DDBJ databases">
        <title>Genome sequencing and assembly of the red palm weevil Rhynchophorus ferrugineus.</title>
        <authorList>
            <person name="Dias G.B."/>
            <person name="Bergman C.M."/>
            <person name="Manee M."/>
        </authorList>
    </citation>
    <scope>NUCLEOTIDE SEQUENCE</scope>
    <source>
        <strain evidence="7">AA-2017</strain>
        <tissue evidence="7">Whole larva</tissue>
    </source>
</reference>
<dbReference type="Proteomes" id="UP000625711">
    <property type="component" value="Unassembled WGS sequence"/>
</dbReference>
<dbReference type="GO" id="GO:0005739">
    <property type="term" value="C:mitochondrion"/>
    <property type="evidence" value="ECO:0007669"/>
    <property type="project" value="UniProtKB-SubCell"/>
</dbReference>
<dbReference type="InterPro" id="IPR033753">
    <property type="entry name" value="GCV_H/Fam206"/>
</dbReference>
<gene>
    <name evidence="7" type="ORF">GWI33_018319</name>
</gene>
<dbReference type="SUPFAM" id="SSF51230">
    <property type="entry name" value="Single hybrid motif"/>
    <property type="match status" value="1"/>
</dbReference>
<feature type="domain" description="Lipoyl-binding" evidence="6">
    <location>
        <begin position="56"/>
        <end position="138"/>
    </location>
</feature>
<evidence type="ECO:0000259" key="6">
    <source>
        <dbReference type="PROSITE" id="PS50968"/>
    </source>
</evidence>
<name>A0A834HY34_RHYFE</name>
<sequence>MAIIPRVLCSVSKYFLRKCESINQRSNLKLVHTSVPVLSDRLFTEKHEWVHISGKIGTVGISDYAQEALGDVVYAQLPEVGTVVKQKEECGALESVKAASEIYSPLSGKVVEKNDAVEETPSLINTSCYENGWLFKLELANEAELDSLLKEDRYKEFLKTEESH</sequence>
<dbReference type="HAMAP" id="MF_00272">
    <property type="entry name" value="GcvH"/>
    <property type="match status" value="1"/>
</dbReference>
<comment type="subunit">
    <text evidence="5">The glycine cleavage system is composed of four proteins: P, T, L and H.</text>
</comment>
<dbReference type="EMBL" id="JAACXV010014319">
    <property type="protein sequence ID" value="KAF7268566.1"/>
    <property type="molecule type" value="Genomic_DNA"/>
</dbReference>
<evidence type="ECO:0000256" key="3">
    <source>
        <dbReference type="ARBA" id="ARBA00022946"/>
    </source>
</evidence>
<evidence type="ECO:0000256" key="4">
    <source>
        <dbReference type="PIRSR" id="PIRSR617453-50"/>
    </source>
</evidence>
<keyword evidence="5" id="KW-0496">Mitochondrion</keyword>
<dbReference type="PROSITE" id="PS50968">
    <property type="entry name" value="BIOTINYL_LIPOYL"/>
    <property type="match status" value="1"/>
</dbReference>
<dbReference type="NCBIfam" id="TIGR00527">
    <property type="entry name" value="gcvH"/>
    <property type="match status" value="1"/>
</dbReference>
<protein>
    <recommendedName>
        <fullName evidence="5">Glycine cleavage system H protein</fullName>
    </recommendedName>
</protein>
<keyword evidence="3 5" id="KW-0809">Transit peptide</keyword>
<dbReference type="InterPro" id="IPR011053">
    <property type="entry name" value="Single_hybrid_motif"/>
</dbReference>
<accession>A0A834HY34</accession>
<dbReference type="InterPro" id="IPR017453">
    <property type="entry name" value="GCV_H_sub"/>
</dbReference>
<dbReference type="Gene3D" id="2.40.50.100">
    <property type="match status" value="1"/>
</dbReference>
<keyword evidence="8" id="KW-1185">Reference proteome</keyword>
<evidence type="ECO:0000313" key="8">
    <source>
        <dbReference type="Proteomes" id="UP000625711"/>
    </source>
</evidence>
<dbReference type="PANTHER" id="PTHR11715:SF3">
    <property type="entry name" value="GLYCINE CLEAVAGE SYSTEM H PROTEIN-RELATED"/>
    <property type="match status" value="1"/>
</dbReference>
<evidence type="ECO:0000256" key="2">
    <source>
        <dbReference type="ARBA" id="ARBA00022823"/>
    </source>
</evidence>
<evidence type="ECO:0000256" key="1">
    <source>
        <dbReference type="ARBA" id="ARBA00009249"/>
    </source>
</evidence>
<keyword evidence="2 4" id="KW-0450">Lipoyl</keyword>
<dbReference type="PANTHER" id="PTHR11715">
    <property type="entry name" value="GLYCINE CLEAVAGE SYSTEM H PROTEIN"/>
    <property type="match status" value="1"/>
</dbReference>
<comment type="cofactor">
    <cofactor evidence="5">
        <name>(R)-lipoate</name>
        <dbReference type="ChEBI" id="CHEBI:83088"/>
    </cofactor>
    <text evidence="5">Binds 1 lipoyl cofactor covalently.</text>
</comment>
<dbReference type="GO" id="GO:0005960">
    <property type="term" value="C:glycine cleavage complex"/>
    <property type="evidence" value="ECO:0007669"/>
    <property type="project" value="UniProtKB-UniRule"/>
</dbReference>
<dbReference type="InterPro" id="IPR003016">
    <property type="entry name" value="2-oxoA_DH_lipoyl-BS"/>
</dbReference>
<dbReference type="InterPro" id="IPR002930">
    <property type="entry name" value="GCV_H"/>
</dbReference>
<dbReference type="AlphaFoldDB" id="A0A834HY34"/>
<comment type="similarity">
    <text evidence="1 5">Belongs to the GcvH family.</text>
</comment>
<evidence type="ECO:0000313" key="7">
    <source>
        <dbReference type="EMBL" id="KAF7268566.1"/>
    </source>
</evidence>
<dbReference type="NCBIfam" id="NF002270">
    <property type="entry name" value="PRK01202.1"/>
    <property type="match status" value="1"/>
</dbReference>
<dbReference type="Pfam" id="PF01597">
    <property type="entry name" value="GCV_H"/>
    <property type="match status" value="1"/>
</dbReference>
<comment type="caution">
    <text evidence="7">The sequence shown here is derived from an EMBL/GenBank/DDBJ whole genome shotgun (WGS) entry which is preliminary data.</text>
</comment>